<dbReference type="GeneID" id="116215417"/>
<dbReference type="EMBL" id="PGOL01001470">
    <property type="protein sequence ID" value="PKI57903.1"/>
    <property type="molecule type" value="Genomic_DNA"/>
</dbReference>
<feature type="domain" description="Ubiquitin-like" evidence="2">
    <location>
        <begin position="1"/>
        <end position="81"/>
    </location>
</feature>
<reference evidence="4 6" key="3">
    <citation type="submission" date="2017-11" db="EMBL/GenBank/DDBJ databases">
        <title>De-novo sequencing of pomegranate (Punica granatum L.) genome.</title>
        <authorList>
            <person name="Akparov Z."/>
            <person name="Amiraslanov A."/>
            <person name="Hajiyeva S."/>
            <person name="Abbasov M."/>
            <person name="Kaur K."/>
            <person name="Hamwieh A."/>
            <person name="Solovyev V."/>
            <person name="Salamov A."/>
            <person name="Braich B."/>
            <person name="Kosarev P."/>
            <person name="Mahmoud A."/>
            <person name="Hajiyev E."/>
            <person name="Babayeva S."/>
            <person name="Izzatullayeva V."/>
            <person name="Mammadov A."/>
            <person name="Mammadov A."/>
            <person name="Sharifova S."/>
            <person name="Ojaghi J."/>
            <person name="Eynullazada K."/>
            <person name="Bayramov B."/>
            <person name="Abdulazimova A."/>
            <person name="Shahmuradov I."/>
        </authorList>
    </citation>
    <scope>NUCLEOTIDE SEQUENCE [LARGE SCALE GENOMIC DNA]</scope>
    <source>
        <strain evidence="4">AG2017</strain>
        <strain evidence="6">cv. AG2017</strain>
        <tissue evidence="4">Leaf</tissue>
    </source>
</reference>
<dbReference type="CDD" id="cd17039">
    <property type="entry name" value="Ubl_ubiquitin_like"/>
    <property type="match status" value="1"/>
</dbReference>
<dbReference type="OrthoDB" id="1916003at2759"/>
<evidence type="ECO:0000313" key="4">
    <source>
        <dbReference type="EMBL" id="PKI57903.1"/>
    </source>
</evidence>
<dbReference type="AlphaFoldDB" id="A0A218VUU1"/>
<dbReference type="InterPro" id="IPR000626">
    <property type="entry name" value="Ubiquitin-like_dom"/>
</dbReference>
<comment type="caution">
    <text evidence="3">The sequence shown here is derived from an EMBL/GenBank/DDBJ whole genome shotgun (WGS) entry which is preliminary data.</text>
</comment>
<gene>
    <name evidence="3" type="ORF">CDL15_Pgr014107</name>
    <name evidence="4" type="ORF">CRG98_021691</name>
</gene>
<evidence type="ECO:0000313" key="6">
    <source>
        <dbReference type="Proteomes" id="UP000233551"/>
    </source>
</evidence>
<protein>
    <recommendedName>
        <fullName evidence="2">Ubiquitin-like domain-containing protein</fullName>
    </recommendedName>
</protein>
<organism evidence="3 5">
    <name type="scientific">Punica granatum</name>
    <name type="common">Pomegranate</name>
    <dbReference type="NCBI Taxonomy" id="22663"/>
    <lineage>
        <taxon>Eukaryota</taxon>
        <taxon>Viridiplantae</taxon>
        <taxon>Streptophyta</taxon>
        <taxon>Embryophyta</taxon>
        <taxon>Tracheophyta</taxon>
        <taxon>Spermatophyta</taxon>
        <taxon>Magnoliopsida</taxon>
        <taxon>eudicotyledons</taxon>
        <taxon>Gunneridae</taxon>
        <taxon>Pentapetalae</taxon>
        <taxon>rosids</taxon>
        <taxon>malvids</taxon>
        <taxon>Myrtales</taxon>
        <taxon>Lythraceae</taxon>
        <taxon>Punica</taxon>
    </lineage>
</organism>
<dbReference type="SUPFAM" id="SSF54236">
    <property type="entry name" value="Ubiquitin-like"/>
    <property type="match status" value="1"/>
</dbReference>
<sequence length="139" mass="15258">MRVVVEILTGTVSYIDVGDDANVRELKTEIAAQTNLPYERLILLLDTPGDYECHLIEDAKDEALLIDVGVNDGARIYLFFKPLDFLSTRDDRTNGNAGSENSRLDDNHDQIQPFAVGGPSSPPLKCEPSDIGLVQKNVA</sequence>
<evidence type="ECO:0000259" key="2">
    <source>
        <dbReference type="PROSITE" id="PS50053"/>
    </source>
</evidence>
<feature type="region of interest" description="Disordered" evidence="1">
    <location>
        <begin position="87"/>
        <end position="129"/>
    </location>
</feature>
<dbReference type="PROSITE" id="PS50053">
    <property type="entry name" value="UBIQUITIN_2"/>
    <property type="match status" value="1"/>
</dbReference>
<reference evidence="5" key="1">
    <citation type="journal article" date="2017" name="Plant J.">
        <title>The pomegranate (Punica granatum L.) genome and the genomics of punicalagin biosynthesis.</title>
        <authorList>
            <person name="Qin G."/>
            <person name="Xu C."/>
            <person name="Ming R."/>
            <person name="Tang H."/>
            <person name="Guyot R."/>
            <person name="Kramer E.M."/>
            <person name="Hu Y."/>
            <person name="Yi X."/>
            <person name="Qi Y."/>
            <person name="Xu X."/>
            <person name="Gao Z."/>
            <person name="Pan H."/>
            <person name="Jian J."/>
            <person name="Tian Y."/>
            <person name="Yue Z."/>
            <person name="Xu Y."/>
        </authorList>
    </citation>
    <scope>NUCLEOTIDE SEQUENCE [LARGE SCALE GENOMIC DNA]</scope>
    <source>
        <strain evidence="5">cv. Dabenzi</strain>
    </source>
</reference>
<proteinExistence type="predicted"/>
<evidence type="ECO:0000313" key="3">
    <source>
        <dbReference type="EMBL" id="OWM64317.1"/>
    </source>
</evidence>
<dbReference type="Proteomes" id="UP000197138">
    <property type="component" value="Unassembled WGS sequence"/>
</dbReference>
<name>A0A218VUU1_PUNGR</name>
<dbReference type="EMBL" id="MTKT01005813">
    <property type="protein sequence ID" value="OWM64317.1"/>
    <property type="molecule type" value="Genomic_DNA"/>
</dbReference>
<accession>A0A218VUU1</accession>
<keyword evidence="6" id="KW-1185">Reference proteome</keyword>
<dbReference type="Gene3D" id="3.10.20.90">
    <property type="entry name" value="Phosphatidylinositol 3-kinase Catalytic Subunit, Chain A, domain 1"/>
    <property type="match status" value="1"/>
</dbReference>
<dbReference type="Proteomes" id="UP000233551">
    <property type="component" value="Unassembled WGS sequence"/>
</dbReference>
<reference evidence="3" key="2">
    <citation type="submission" date="2017-06" db="EMBL/GenBank/DDBJ databases">
        <title>The pomegranate genome and the genomics of punicalagin biosynthesis.</title>
        <authorList>
            <person name="Xu C."/>
        </authorList>
    </citation>
    <scope>NUCLEOTIDE SEQUENCE [LARGE SCALE GENOMIC DNA]</scope>
    <source>
        <tissue evidence="3">Fresh leaf</tissue>
    </source>
</reference>
<dbReference type="InterPro" id="IPR029071">
    <property type="entry name" value="Ubiquitin-like_domsf"/>
</dbReference>
<evidence type="ECO:0000256" key="1">
    <source>
        <dbReference type="SAM" id="MobiDB-lite"/>
    </source>
</evidence>
<evidence type="ECO:0000313" key="5">
    <source>
        <dbReference type="Proteomes" id="UP000197138"/>
    </source>
</evidence>